<evidence type="ECO:0008006" key="5">
    <source>
        <dbReference type="Google" id="ProtNLM"/>
    </source>
</evidence>
<feature type="signal peptide" evidence="2">
    <location>
        <begin position="1"/>
        <end position="16"/>
    </location>
</feature>
<gene>
    <name evidence="3" type="ORF">RIF23_17730</name>
</gene>
<keyword evidence="4" id="KW-1185">Reference proteome</keyword>
<dbReference type="RefSeq" id="WP_310913704.1">
    <property type="nucleotide sequence ID" value="NZ_JAVLVT010000010.1"/>
</dbReference>
<protein>
    <recommendedName>
        <fullName evidence="5">DUF3352 domain-containing protein</fullName>
    </recommendedName>
</protein>
<proteinExistence type="predicted"/>
<accession>A0ABU2HA42</accession>
<evidence type="ECO:0000256" key="1">
    <source>
        <dbReference type="SAM" id="MobiDB-lite"/>
    </source>
</evidence>
<name>A0ABU2HA42_9ACTN</name>
<dbReference type="EMBL" id="JAVLVT010000010">
    <property type="protein sequence ID" value="MDS1272133.1"/>
    <property type="molecule type" value="Genomic_DNA"/>
</dbReference>
<evidence type="ECO:0000313" key="3">
    <source>
        <dbReference type="EMBL" id="MDS1272133.1"/>
    </source>
</evidence>
<comment type="caution">
    <text evidence="3">The sequence shown here is derived from an EMBL/GenBank/DDBJ whole genome shotgun (WGS) entry which is preliminary data.</text>
</comment>
<reference evidence="4" key="1">
    <citation type="submission" date="2023-07" db="EMBL/GenBank/DDBJ databases">
        <title>Novel species in the genus Lipingzhangella isolated from Sambhar Salt Lake.</title>
        <authorList>
            <person name="Jiya N."/>
            <person name="Kajale S."/>
            <person name="Sharma A."/>
        </authorList>
    </citation>
    <scope>NUCLEOTIDE SEQUENCE [LARGE SCALE GENOMIC DNA]</scope>
    <source>
        <strain evidence="4">LS1_29</strain>
    </source>
</reference>
<feature type="region of interest" description="Disordered" evidence="1">
    <location>
        <begin position="227"/>
        <end position="254"/>
    </location>
</feature>
<dbReference type="Proteomes" id="UP001250214">
    <property type="component" value="Unassembled WGS sequence"/>
</dbReference>
<keyword evidence="2" id="KW-0732">Signal</keyword>
<evidence type="ECO:0000256" key="2">
    <source>
        <dbReference type="SAM" id="SignalP"/>
    </source>
</evidence>
<evidence type="ECO:0000313" key="4">
    <source>
        <dbReference type="Proteomes" id="UP001250214"/>
    </source>
</evidence>
<feature type="compositionally biased region" description="Acidic residues" evidence="1">
    <location>
        <begin position="228"/>
        <end position="254"/>
    </location>
</feature>
<sequence>MAAGLGVVLLASTVWASVTVADTVFRSPQPADVLPASTAAFGKVDLQPSATQISDYLEFADRLPESMREEVLDDEDAEVLDPYFSEFDYLDYEQDVQPWVGQQFGTGVWVLEDTALSQEHGVGLANVVAVDDEAAAVRTLDEIEANESEFHYGFRGDFAVMTTAPELLEDYDEQVESSGVLADDERFARDIDRIGDTALATGWADLSAVQTLLDDLLFGMGGMPGSDPFDEDPFGGDPFDEDPFGGDPFDEDPFDEDPFDEDPFDEDPFDGATWISPADEPYDPYADLSGRVVMALHIQGDHLEFRSDLVDFVVEGISSADLAEAPQGVTSLGELPAGSVAAVGGSGLDELASTFWEDNPELFQDGPGSSSLGGWTDHYGVNLPEDFTRMLGSEIAVGITDFGDQAPQGSYTPYDEEDPTFQIRATDADAELLEEILTAETRGQPPQVSPEGDTTVVENGDTGGGQLRDAAMFDVVTPHLDEAIGAAYLDLVSLTEGDPSVEDSTDMGAMGAVLTHSAEENTDTTTLEVRWAPSGN</sequence>
<feature type="chain" id="PRO_5046943654" description="DUF3352 domain-containing protein" evidence="2">
    <location>
        <begin position="17"/>
        <end position="536"/>
    </location>
</feature>
<organism evidence="3 4">
    <name type="scientific">Lipingzhangella rawalii</name>
    <dbReference type="NCBI Taxonomy" id="2055835"/>
    <lineage>
        <taxon>Bacteria</taxon>
        <taxon>Bacillati</taxon>
        <taxon>Actinomycetota</taxon>
        <taxon>Actinomycetes</taxon>
        <taxon>Streptosporangiales</taxon>
        <taxon>Nocardiopsidaceae</taxon>
        <taxon>Lipingzhangella</taxon>
    </lineage>
</organism>